<keyword evidence="4" id="KW-1185">Reference proteome</keyword>
<evidence type="ECO:0000256" key="1">
    <source>
        <dbReference type="SAM" id="MobiDB-lite"/>
    </source>
</evidence>
<sequence length="71" mass="7903">MEMESFPPGINRLKDPRNETKETSIVNGERQASLPKLIFPGAVRPATGDKTAILCSNQRAKWIGSVCNRIY</sequence>
<proteinExistence type="predicted"/>
<gene>
    <name evidence="2" type="ORF">ZHAS_00017305</name>
</gene>
<reference evidence="3" key="2">
    <citation type="submission" date="2020-05" db="UniProtKB">
        <authorList>
            <consortium name="EnsemblMetazoa"/>
        </authorList>
    </citation>
    <scope>IDENTIFICATION</scope>
</reference>
<dbReference type="VEuPathDB" id="VectorBase:ASIC017305"/>
<keyword evidence="2" id="KW-0328">Glycosyltransferase</keyword>
<name>A0A084WG05_ANOSI</name>
<protein>
    <submittedName>
        <fullName evidence="2 3">Alpha-1,2-mannosyltransferase alg-11</fullName>
    </submittedName>
</protein>
<accession>A0A084WG05</accession>
<feature type="compositionally biased region" description="Basic and acidic residues" evidence="1">
    <location>
        <begin position="12"/>
        <end position="22"/>
    </location>
</feature>
<evidence type="ECO:0000313" key="2">
    <source>
        <dbReference type="EMBL" id="KFB49149.1"/>
    </source>
</evidence>
<evidence type="ECO:0000313" key="3">
    <source>
        <dbReference type="EnsemblMetazoa" id="ASIC017305-PA"/>
    </source>
</evidence>
<feature type="region of interest" description="Disordered" evidence="1">
    <location>
        <begin position="1"/>
        <end position="27"/>
    </location>
</feature>
<dbReference type="GO" id="GO:0016757">
    <property type="term" value="F:glycosyltransferase activity"/>
    <property type="evidence" value="ECO:0007669"/>
    <property type="project" value="UniProtKB-KW"/>
</dbReference>
<dbReference type="EMBL" id="KE525343">
    <property type="protein sequence ID" value="KFB49149.1"/>
    <property type="molecule type" value="Genomic_DNA"/>
</dbReference>
<dbReference type="AlphaFoldDB" id="A0A084WG05"/>
<reference evidence="2 4" key="1">
    <citation type="journal article" date="2014" name="BMC Genomics">
        <title>Genome sequence of Anopheles sinensis provides insight into genetics basis of mosquito competence for malaria parasites.</title>
        <authorList>
            <person name="Zhou D."/>
            <person name="Zhang D."/>
            <person name="Ding G."/>
            <person name="Shi L."/>
            <person name="Hou Q."/>
            <person name="Ye Y."/>
            <person name="Xu Y."/>
            <person name="Zhou H."/>
            <person name="Xiong C."/>
            <person name="Li S."/>
            <person name="Yu J."/>
            <person name="Hong S."/>
            <person name="Yu X."/>
            <person name="Zou P."/>
            <person name="Chen C."/>
            <person name="Chang X."/>
            <person name="Wang W."/>
            <person name="Lv Y."/>
            <person name="Sun Y."/>
            <person name="Ma L."/>
            <person name="Shen B."/>
            <person name="Zhu C."/>
        </authorList>
    </citation>
    <scope>NUCLEOTIDE SEQUENCE [LARGE SCALE GENOMIC DNA]</scope>
</reference>
<dbReference type="EMBL" id="ATLV01023422">
    <property type="status" value="NOT_ANNOTATED_CDS"/>
    <property type="molecule type" value="Genomic_DNA"/>
</dbReference>
<evidence type="ECO:0000313" key="4">
    <source>
        <dbReference type="Proteomes" id="UP000030765"/>
    </source>
</evidence>
<dbReference type="EnsemblMetazoa" id="ASIC017305-RA">
    <property type="protein sequence ID" value="ASIC017305-PA"/>
    <property type="gene ID" value="ASIC017305"/>
</dbReference>
<organism evidence="2">
    <name type="scientific">Anopheles sinensis</name>
    <name type="common">Mosquito</name>
    <dbReference type="NCBI Taxonomy" id="74873"/>
    <lineage>
        <taxon>Eukaryota</taxon>
        <taxon>Metazoa</taxon>
        <taxon>Ecdysozoa</taxon>
        <taxon>Arthropoda</taxon>
        <taxon>Hexapoda</taxon>
        <taxon>Insecta</taxon>
        <taxon>Pterygota</taxon>
        <taxon>Neoptera</taxon>
        <taxon>Endopterygota</taxon>
        <taxon>Diptera</taxon>
        <taxon>Nematocera</taxon>
        <taxon>Culicoidea</taxon>
        <taxon>Culicidae</taxon>
        <taxon>Anophelinae</taxon>
        <taxon>Anopheles</taxon>
    </lineage>
</organism>
<keyword evidence="2" id="KW-0808">Transferase</keyword>
<dbReference type="Proteomes" id="UP000030765">
    <property type="component" value="Unassembled WGS sequence"/>
</dbReference>